<protein>
    <recommendedName>
        <fullName evidence="4">SAM domain-containing protein</fullName>
    </recommendedName>
</protein>
<evidence type="ECO:0000313" key="2">
    <source>
        <dbReference type="EMBL" id="CEM05547.1"/>
    </source>
</evidence>
<organism evidence="2 3">
    <name type="scientific">Vitrella brassicaformis (strain CCMP3155)</name>
    <dbReference type="NCBI Taxonomy" id="1169540"/>
    <lineage>
        <taxon>Eukaryota</taxon>
        <taxon>Sar</taxon>
        <taxon>Alveolata</taxon>
        <taxon>Colpodellida</taxon>
        <taxon>Vitrellaceae</taxon>
        <taxon>Vitrella</taxon>
    </lineage>
</organism>
<feature type="compositionally biased region" description="Basic residues" evidence="1">
    <location>
        <begin position="397"/>
        <end position="407"/>
    </location>
</feature>
<gene>
    <name evidence="2" type="ORF">Vbra_8715</name>
</gene>
<feature type="compositionally biased region" description="Low complexity" evidence="1">
    <location>
        <begin position="368"/>
        <end position="378"/>
    </location>
</feature>
<evidence type="ECO:0008006" key="4">
    <source>
        <dbReference type="Google" id="ProtNLM"/>
    </source>
</evidence>
<reference evidence="2 3" key="1">
    <citation type="submission" date="2014-11" db="EMBL/GenBank/DDBJ databases">
        <authorList>
            <person name="Zhu J."/>
            <person name="Qi W."/>
            <person name="Song R."/>
        </authorList>
    </citation>
    <scope>NUCLEOTIDE SEQUENCE [LARGE SCALE GENOMIC DNA]</scope>
</reference>
<sequence length="535" mass="59165">MLTGWKMAQPPLADGGFHKQWLPEGVREKGKEITHALRQLLRIPSALTRGVAMGHSFEVICTHGESTASAVVDLSGLTDQDCTYDAVLSRFERAFNVLLKAMRRKQIELTLEDCADGPPQLWLSEARHAAKKMAEDDAHSPWFDDDESPALRVKGGEQPLGRSEGLRRGERRRARKRAYGEQPDQDDVCADGSGEDGDGDDDMDVEESHSLLERMERQAKRKQEMKGNEGVLLDAQIDNAHIDNRNVTQEQNDHGHLPDYQRAYLYQCLVNPDFRGLESMASFMPHTSKSNTVVATVGPFADSEGEPFYVSCDVCCRRGFYDLNVLSYWVRQVVHDGPPHHHLSTFTKRRDGSRVLKYLVGPKTAGFSASASPRVASAPPAPSIPPIPHDHHGMPHPPKKLKTKKKKPHVQTRQEQQQQQQHMMAVDRPPTVCSGDANADRHGGNGGGLGVRVPLGQLSVSEVVRVLTHHPSDTLQRLASLIGKEELCGDTLVGLAGCSDDDLRVKLGIAAYGSRYQLLKWITDAITHGVEVPPE</sequence>
<keyword evidence="3" id="KW-1185">Reference proteome</keyword>
<feature type="region of interest" description="Disordered" evidence="1">
    <location>
        <begin position="133"/>
        <end position="204"/>
    </location>
</feature>
<feature type="compositionally biased region" description="Acidic residues" evidence="1">
    <location>
        <begin position="183"/>
        <end position="204"/>
    </location>
</feature>
<dbReference type="AlphaFoldDB" id="A0A0G4F0Z8"/>
<dbReference type="Proteomes" id="UP000041254">
    <property type="component" value="Unassembled WGS sequence"/>
</dbReference>
<dbReference type="InParanoid" id="A0A0G4F0Z8"/>
<proteinExistence type="predicted"/>
<accession>A0A0G4F0Z8</accession>
<name>A0A0G4F0Z8_VITBC</name>
<evidence type="ECO:0000313" key="3">
    <source>
        <dbReference type="Proteomes" id="UP000041254"/>
    </source>
</evidence>
<feature type="region of interest" description="Disordered" evidence="1">
    <location>
        <begin position="368"/>
        <end position="407"/>
    </location>
</feature>
<dbReference type="EMBL" id="CDMY01000360">
    <property type="protein sequence ID" value="CEM05547.1"/>
    <property type="molecule type" value="Genomic_DNA"/>
</dbReference>
<evidence type="ECO:0000256" key="1">
    <source>
        <dbReference type="SAM" id="MobiDB-lite"/>
    </source>
</evidence>
<dbReference type="VEuPathDB" id="CryptoDB:Vbra_8715"/>